<dbReference type="AlphaFoldDB" id="A0AAJ1PRB6"/>
<sequence length="96" mass="11103">MSSKKILKKYKKSLNSFYGYQDYEHEFMPTYDLHGMDEARMTGFVLTKLFSLSSYGKMKFITGIGSGVLSLAIENIFKSENLHYEKINSGTYIVYK</sequence>
<dbReference type="InterPro" id="IPR036063">
    <property type="entry name" value="Smr_dom_sf"/>
</dbReference>
<evidence type="ECO:0008006" key="3">
    <source>
        <dbReference type="Google" id="ProtNLM"/>
    </source>
</evidence>
<proteinExistence type="predicted"/>
<dbReference type="RefSeq" id="WP_283823994.1">
    <property type="nucleotide sequence ID" value="NZ_JASDAY010000046.1"/>
</dbReference>
<organism evidence="1 2">
    <name type="scientific">Mycoplasma phocimorsus</name>
    <dbReference type="NCBI Taxonomy" id="3045839"/>
    <lineage>
        <taxon>Bacteria</taxon>
        <taxon>Bacillati</taxon>
        <taxon>Mycoplasmatota</taxon>
        <taxon>Mollicutes</taxon>
        <taxon>Mycoplasmataceae</taxon>
        <taxon>Mycoplasma</taxon>
    </lineage>
</organism>
<protein>
    <recommendedName>
        <fullName evidence="3">Smr domain-containing protein</fullName>
    </recommendedName>
</protein>
<dbReference type="Proteomes" id="UP001224428">
    <property type="component" value="Unassembled WGS sequence"/>
</dbReference>
<evidence type="ECO:0000313" key="2">
    <source>
        <dbReference type="Proteomes" id="UP001224428"/>
    </source>
</evidence>
<gene>
    <name evidence="1" type="ORF">QLQ80_02300</name>
</gene>
<accession>A0AAJ1PRB6</accession>
<dbReference type="SUPFAM" id="SSF160443">
    <property type="entry name" value="SMR domain-like"/>
    <property type="match status" value="1"/>
</dbReference>
<name>A0AAJ1PRB6_9MOLU</name>
<evidence type="ECO:0000313" key="1">
    <source>
        <dbReference type="EMBL" id="MDJ1645904.1"/>
    </source>
</evidence>
<reference evidence="1" key="1">
    <citation type="submission" date="2023-05" db="EMBL/GenBank/DDBJ databases">
        <title>Mycoplasma phocimorsus sp. nov., isolated from Scandinavian patients with seal finger or septic arthritis after contact with seals.</title>
        <authorList>
            <person name="Skafte-Holm A."/>
            <person name="Pedersen T.R."/>
            <person name="Froelund M."/>
            <person name="Stegger M."/>
            <person name="Qvortrup K."/>
            <person name="Michaels D.L."/>
            <person name="Brown D.R."/>
            <person name="Jensen J.S."/>
        </authorList>
    </citation>
    <scope>NUCLEOTIDE SEQUENCE</scope>
    <source>
        <strain evidence="1">M5725</strain>
    </source>
</reference>
<keyword evidence="2" id="KW-1185">Reference proteome</keyword>
<dbReference type="EMBL" id="JASDDP010000020">
    <property type="protein sequence ID" value="MDJ1645904.1"/>
    <property type="molecule type" value="Genomic_DNA"/>
</dbReference>
<comment type="caution">
    <text evidence="1">The sequence shown here is derived from an EMBL/GenBank/DDBJ whole genome shotgun (WGS) entry which is preliminary data.</text>
</comment>